<dbReference type="Pfam" id="PF19656">
    <property type="entry name" value="DUF6159"/>
    <property type="match status" value="1"/>
</dbReference>
<evidence type="ECO:0000256" key="1">
    <source>
        <dbReference type="SAM" id="Phobius"/>
    </source>
</evidence>
<feature type="transmembrane region" description="Helical" evidence="1">
    <location>
        <begin position="56"/>
        <end position="82"/>
    </location>
</feature>
<feature type="transmembrane region" description="Helical" evidence="1">
    <location>
        <begin position="193"/>
        <end position="215"/>
    </location>
</feature>
<feature type="transmembrane region" description="Helical" evidence="1">
    <location>
        <begin position="221"/>
        <end position="243"/>
    </location>
</feature>
<keyword evidence="1" id="KW-0812">Transmembrane</keyword>
<organism evidence="2">
    <name type="scientific">freshwater metagenome</name>
    <dbReference type="NCBI Taxonomy" id="449393"/>
    <lineage>
        <taxon>unclassified sequences</taxon>
        <taxon>metagenomes</taxon>
        <taxon>ecological metagenomes</taxon>
    </lineage>
</organism>
<reference evidence="2" key="1">
    <citation type="submission" date="2020-05" db="EMBL/GenBank/DDBJ databases">
        <authorList>
            <person name="Chiriac C."/>
            <person name="Salcher M."/>
            <person name="Ghai R."/>
            <person name="Kavagutti S V."/>
        </authorList>
    </citation>
    <scope>NUCLEOTIDE SEQUENCE</scope>
</reference>
<gene>
    <name evidence="2" type="ORF">UFOPK3495_01429</name>
</gene>
<dbReference type="EMBL" id="CAFBMC010000098">
    <property type="protein sequence ID" value="CAB4908645.1"/>
    <property type="molecule type" value="Genomic_DNA"/>
</dbReference>
<evidence type="ECO:0000313" key="2">
    <source>
        <dbReference type="EMBL" id="CAB4908645.1"/>
    </source>
</evidence>
<keyword evidence="1" id="KW-0472">Membrane</keyword>
<accession>A0A6J7GVG8</accession>
<keyword evidence="1" id="KW-1133">Transmembrane helix</keyword>
<protein>
    <submittedName>
        <fullName evidence="2">Unannotated protein</fullName>
    </submittedName>
</protein>
<dbReference type="InterPro" id="IPR046157">
    <property type="entry name" value="DUF6159"/>
</dbReference>
<sequence length="276" mass="28617">MGKWADGRALSKKCWALLKSNRYFLWFPILGLFLSLVPIVLSGLLMGVAVAVGVVWLAWVIGFIGLVFINFAFVIAGAALVASIDEELAGRESSLGYGFAKAFGRLGPLFTWSIIRAIVSSILGAIRSEGGSGVGALVTNLVASAGAAAWSIVTFFVTPCIMLGGESAIPAIKKSSHIVKEKWGTQVAGGVRIGLGVALIIIPGVLIVVGGFMLANISGPAALAVIVLGALVILFGILISSALKAIFSVALYRFANDEPKLGPFTGQELSAVLTSK</sequence>
<name>A0A6J7GVG8_9ZZZZ</name>
<feature type="transmembrane region" description="Helical" evidence="1">
    <location>
        <begin position="103"/>
        <end position="127"/>
    </location>
</feature>
<feature type="transmembrane region" description="Helical" evidence="1">
    <location>
        <begin position="23"/>
        <end position="50"/>
    </location>
</feature>
<proteinExistence type="predicted"/>
<dbReference type="AlphaFoldDB" id="A0A6J7GVG8"/>
<feature type="transmembrane region" description="Helical" evidence="1">
    <location>
        <begin position="147"/>
        <end position="172"/>
    </location>
</feature>